<reference evidence="2" key="1">
    <citation type="journal article" date="2024" name="Proc. Natl. Acad. Sci. U.S.A.">
        <title>Extraordinary preservation of gene collinearity over three hundred million years revealed in homosporous lycophytes.</title>
        <authorList>
            <person name="Li C."/>
            <person name="Wickell D."/>
            <person name="Kuo L.Y."/>
            <person name="Chen X."/>
            <person name="Nie B."/>
            <person name="Liao X."/>
            <person name="Peng D."/>
            <person name="Ji J."/>
            <person name="Jenkins J."/>
            <person name="Williams M."/>
            <person name="Shu S."/>
            <person name="Plott C."/>
            <person name="Barry K."/>
            <person name="Rajasekar S."/>
            <person name="Grimwood J."/>
            <person name="Han X."/>
            <person name="Sun S."/>
            <person name="Hou Z."/>
            <person name="He W."/>
            <person name="Dai G."/>
            <person name="Sun C."/>
            <person name="Schmutz J."/>
            <person name="Leebens-Mack J.H."/>
            <person name="Li F.W."/>
            <person name="Wang L."/>
        </authorList>
    </citation>
    <scope>NUCLEOTIDE SEQUENCE [LARGE SCALE GENOMIC DNA]</scope>
    <source>
        <strain evidence="2">cv. PW_Plant_1</strain>
    </source>
</reference>
<sequence>MKHVWKLGTIITTLVVLWLALLTSSGLPSTLSAIVPYLPIYAVVALGCYGLAMVGYGLMVFPTCPTEAIQLQQDIAEAKVFLASHGIDVNHSSD</sequence>
<accession>A0ACC2EJT1</accession>
<proteinExistence type="predicted"/>
<name>A0ACC2EJT1_DIPCM</name>
<gene>
    <name evidence="1" type="ORF">O6H91_02G114900</name>
</gene>
<keyword evidence="2" id="KW-1185">Reference proteome</keyword>
<evidence type="ECO:0000313" key="2">
    <source>
        <dbReference type="Proteomes" id="UP001162992"/>
    </source>
</evidence>
<organism evidence="1 2">
    <name type="scientific">Diphasiastrum complanatum</name>
    <name type="common">Issler's clubmoss</name>
    <name type="synonym">Lycopodium complanatum</name>
    <dbReference type="NCBI Taxonomy" id="34168"/>
    <lineage>
        <taxon>Eukaryota</taxon>
        <taxon>Viridiplantae</taxon>
        <taxon>Streptophyta</taxon>
        <taxon>Embryophyta</taxon>
        <taxon>Tracheophyta</taxon>
        <taxon>Lycopodiopsida</taxon>
        <taxon>Lycopodiales</taxon>
        <taxon>Lycopodiaceae</taxon>
        <taxon>Lycopodioideae</taxon>
        <taxon>Diphasiastrum</taxon>
    </lineage>
</organism>
<evidence type="ECO:0000313" key="1">
    <source>
        <dbReference type="EMBL" id="KAJ7566703.1"/>
    </source>
</evidence>
<dbReference type="Proteomes" id="UP001162992">
    <property type="component" value="Chromosome 2"/>
</dbReference>
<dbReference type="EMBL" id="CM055093">
    <property type="protein sequence ID" value="KAJ7566703.1"/>
    <property type="molecule type" value="Genomic_DNA"/>
</dbReference>
<protein>
    <submittedName>
        <fullName evidence="1">Uncharacterized protein</fullName>
    </submittedName>
</protein>
<comment type="caution">
    <text evidence="1">The sequence shown here is derived from an EMBL/GenBank/DDBJ whole genome shotgun (WGS) entry which is preliminary data.</text>
</comment>